<accession>A0A817W2E6</accession>
<comment type="caution">
    <text evidence="1">The sequence shown here is derived from an EMBL/GenBank/DDBJ whole genome shotgun (WGS) entry which is preliminary data.</text>
</comment>
<dbReference type="AlphaFoldDB" id="A0A817W2E6"/>
<organism evidence="1 2">
    <name type="scientific">Rotaria socialis</name>
    <dbReference type="NCBI Taxonomy" id="392032"/>
    <lineage>
        <taxon>Eukaryota</taxon>
        <taxon>Metazoa</taxon>
        <taxon>Spiralia</taxon>
        <taxon>Gnathifera</taxon>
        <taxon>Rotifera</taxon>
        <taxon>Eurotatoria</taxon>
        <taxon>Bdelloidea</taxon>
        <taxon>Philodinida</taxon>
        <taxon>Philodinidae</taxon>
        <taxon>Rotaria</taxon>
    </lineage>
</organism>
<dbReference type="PANTHER" id="PTHR11439:SF483">
    <property type="entry name" value="PEPTIDE SYNTHASE GLIP-LIKE, PUTATIVE (AFU_ORTHOLOGUE AFUA_3G12920)-RELATED"/>
    <property type="match status" value="1"/>
</dbReference>
<dbReference type="EMBL" id="CAJNYV010000174">
    <property type="protein sequence ID" value="CAF3349563.1"/>
    <property type="molecule type" value="Genomic_DNA"/>
</dbReference>
<reference evidence="1" key="1">
    <citation type="submission" date="2021-02" db="EMBL/GenBank/DDBJ databases">
        <authorList>
            <person name="Nowell W R."/>
        </authorList>
    </citation>
    <scope>NUCLEOTIDE SEQUENCE</scope>
</reference>
<name>A0A817W2E6_9BILA</name>
<proteinExistence type="predicted"/>
<gene>
    <name evidence="1" type="ORF">KIK155_LOCUS3471</name>
</gene>
<sequence>MISLGYRRLNFDGCLFVRNEHQLLLVYDYDIIIAAPDDSQLNNMLNELEIVLKIRDLGNVSRILGLDVYDEKERIIVKQTNYIKPLLTNRPDLCFAVGSLARYTEFEHHLFEPGVKRISRYLRGTLELEIVFKKFKSIESIEVFSDSDFATSADGFSISGAILLVNDVPISCFTTIEAVGIKNIIEELLLLKINIHLHADNRAAIAIAMGGVATPSSRHFKIVFSFLKELTDSKILKISYVDTKNNMADLFTEALDRTLFNNCKNCYLGL</sequence>
<dbReference type="Proteomes" id="UP000663865">
    <property type="component" value="Unassembled WGS sequence"/>
</dbReference>
<dbReference type="PANTHER" id="PTHR11439">
    <property type="entry name" value="GAG-POL-RELATED RETROTRANSPOSON"/>
    <property type="match status" value="1"/>
</dbReference>
<evidence type="ECO:0000313" key="2">
    <source>
        <dbReference type="Proteomes" id="UP000663865"/>
    </source>
</evidence>
<protein>
    <submittedName>
        <fullName evidence="1">Uncharacterized protein</fullName>
    </submittedName>
</protein>
<evidence type="ECO:0000313" key="1">
    <source>
        <dbReference type="EMBL" id="CAF3349563.1"/>
    </source>
</evidence>
<dbReference type="CDD" id="cd09272">
    <property type="entry name" value="RNase_HI_RT_Ty1"/>
    <property type="match status" value="1"/>
</dbReference>